<dbReference type="Proteomes" id="UP000244571">
    <property type="component" value="Chromosome"/>
</dbReference>
<reference evidence="2 3" key="1">
    <citation type="submission" date="2018-04" db="EMBL/GenBank/DDBJ databases">
        <title>Bordetella sp. HZ20 isolated from seawater.</title>
        <authorList>
            <person name="Sun C."/>
        </authorList>
    </citation>
    <scope>NUCLEOTIDE SEQUENCE [LARGE SCALE GENOMIC DNA]</scope>
    <source>
        <strain evidence="2 3">HZ20</strain>
    </source>
</reference>
<sequence length="124" mass="13752">MYESRSEGVITRGRFVVRMFIHVVLAFAFILVSLLCSILGYMWIEEGVKWYDAALNMAMIASGIGPTMLPVTVEGKVFLALYGAYTSVVFVAILGLLMAPILHRILHVFHLDDDANEGNDENQG</sequence>
<dbReference type="OrthoDB" id="465094at2"/>
<name>A0A2R4XII7_9BURK</name>
<evidence type="ECO:0008006" key="4">
    <source>
        <dbReference type="Google" id="ProtNLM"/>
    </source>
</evidence>
<protein>
    <recommendedName>
        <fullName evidence="4">Two pore domain potassium channel family protein</fullName>
    </recommendedName>
</protein>
<dbReference type="AlphaFoldDB" id="A0A2R4XII7"/>
<keyword evidence="1" id="KW-1133">Transmembrane helix</keyword>
<dbReference type="EMBL" id="CP028901">
    <property type="protein sequence ID" value="AWB33642.1"/>
    <property type="molecule type" value="Genomic_DNA"/>
</dbReference>
<keyword evidence="1" id="KW-0472">Membrane</keyword>
<gene>
    <name evidence="2" type="ORF">DBV39_07925</name>
</gene>
<keyword evidence="1" id="KW-0812">Transmembrane</keyword>
<feature type="transmembrane region" description="Helical" evidence="1">
    <location>
        <begin position="79"/>
        <end position="102"/>
    </location>
</feature>
<evidence type="ECO:0000313" key="3">
    <source>
        <dbReference type="Proteomes" id="UP000244571"/>
    </source>
</evidence>
<organism evidence="2 3">
    <name type="scientific">Orrella marina</name>
    <dbReference type="NCBI Taxonomy" id="2163011"/>
    <lineage>
        <taxon>Bacteria</taxon>
        <taxon>Pseudomonadati</taxon>
        <taxon>Pseudomonadota</taxon>
        <taxon>Betaproteobacteria</taxon>
        <taxon>Burkholderiales</taxon>
        <taxon>Alcaligenaceae</taxon>
        <taxon>Orrella</taxon>
    </lineage>
</organism>
<dbReference type="KEGG" id="boz:DBV39_07925"/>
<feature type="transmembrane region" description="Helical" evidence="1">
    <location>
        <begin position="53"/>
        <end position="73"/>
    </location>
</feature>
<feature type="transmembrane region" description="Helical" evidence="1">
    <location>
        <begin position="20"/>
        <end position="41"/>
    </location>
</feature>
<evidence type="ECO:0000256" key="1">
    <source>
        <dbReference type="SAM" id="Phobius"/>
    </source>
</evidence>
<keyword evidence="3" id="KW-1185">Reference proteome</keyword>
<dbReference type="RefSeq" id="WP_108621071.1">
    <property type="nucleotide sequence ID" value="NZ_CP028901.1"/>
</dbReference>
<evidence type="ECO:0000313" key="2">
    <source>
        <dbReference type="EMBL" id="AWB33642.1"/>
    </source>
</evidence>
<accession>A0A2R4XII7</accession>
<proteinExistence type="predicted"/>